<feature type="region of interest" description="Disordered" evidence="1">
    <location>
        <begin position="342"/>
        <end position="370"/>
    </location>
</feature>
<evidence type="ECO:0000256" key="1">
    <source>
        <dbReference type="SAM" id="MobiDB-lite"/>
    </source>
</evidence>
<dbReference type="AlphaFoldDB" id="A0AAN7SYI0"/>
<proteinExistence type="predicted"/>
<feature type="compositionally biased region" description="Polar residues" evidence="1">
    <location>
        <begin position="40"/>
        <end position="49"/>
    </location>
</feature>
<keyword evidence="3" id="KW-1185">Reference proteome</keyword>
<organism evidence="2 3">
    <name type="scientific">Lithohypha guttulata</name>
    <dbReference type="NCBI Taxonomy" id="1690604"/>
    <lineage>
        <taxon>Eukaryota</taxon>
        <taxon>Fungi</taxon>
        <taxon>Dikarya</taxon>
        <taxon>Ascomycota</taxon>
        <taxon>Pezizomycotina</taxon>
        <taxon>Eurotiomycetes</taxon>
        <taxon>Chaetothyriomycetidae</taxon>
        <taxon>Chaetothyriales</taxon>
        <taxon>Trichomeriaceae</taxon>
        <taxon>Lithohypha</taxon>
    </lineage>
</organism>
<evidence type="ECO:0000313" key="2">
    <source>
        <dbReference type="EMBL" id="KAK5084595.1"/>
    </source>
</evidence>
<feature type="region of interest" description="Disordered" evidence="1">
    <location>
        <begin position="99"/>
        <end position="120"/>
    </location>
</feature>
<gene>
    <name evidence="2" type="ORF">LTR05_005673</name>
</gene>
<protein>
    <submittedName>
        <fullName evidence="2">Uncharacterized protein</fullName>
    </submittedName>
</protein>
<reference evidence="2 3" key="1">
    <citation type="submission" date="2023-08" db="EMBL/GenBank/DDBJ databases">
        <title>Black Yeasts Isolated from many extreme environments.</title>
        <authorList>
            <person name="Coleine C."/>
            <person name="Stajich J.E."/>
            <person name="Selbmann L."/>
        </authorList>
    </citation>
    <scope>NUCLEOTIDE SEQUENCE [LARGE SCALE GENOMIC DNA]</scope>
    <source>
        <strain evidence="2 3">CCFEE 5910</strain>
    </source>
</reference>
<feature type="region of interest" description="Disordered" evidence="1">
    <location>
        <begin position="1"/>
        <end position="73"/>
    </location>
</feature>
<evidence type="ECO:0000313" key="3">
    <source>
        <dbReference type="Proteomes" id="UP001309876"/>
    </source>
</evidence>
<feature type="compositionally biased region" description="Pro residues" evidence="1">
    <location>
        <begin position="60"/>
        <end position="70"/>
    </location>
</feature>
<comment type="caution">
    <text evidence="2">The sequence shown here is derived from an EMBL/GenBank/DDBJ whole genome shotgun (WGS) entry which is preliminary data.</text>
</comment>
<feature type="compositionally biased region" description="Basic and acidic residues" evidence="1">
    <location>
        <begin position="1"/>
        <end position="11"/>
    </location>
</feature>
<name>A0AAN7SYI0_9EURO</name>
<sequence>MGARPEVEKPISKKSLIPSKATFGRPSAAADFGSGLSPKEPNQNSQLGPSHSKLVVSPSRRPPISGPLPEVPRTVHQYPSISLFLNANESKVFRASKQLPRELEEDTKASPQPGCKDVTHRPTRYCNTAIAALSEPSKTIESFSLSKRMSQIPEDGSQEPNIEAGLRASRHLTDDEDTKALRRMPVKLHHYPSVSKLLHATESQIFTKSTKTPRETPAAIGREELGIDGVDKCLATRKTYVAQRQETLKAGVMKNENICTPPAQAWDALTRHRIVEKSSGSAIDTVIARPHKPTKRSRPLSSNSFMVDDASEDQVFKRMSLIPLDSPSRTVGDYEDWLQLASNTAEDRESDVELEELVTPTPRPRIGRRL</sequence>
<accession>A0AAN7SYI0</accession>
<dbReference type="EMBL" id="JAVRRJ010000005">
    <property type="protein sequence ID" value="KAK5084595.1"/>
    <property type="molecule type" value="Genomic_DNA"/>
</dbReference>
<dbReference type="Proteomes" id="UP001309876">
    <property type="component" value="Unassembled WGS sequence"/>
</dbReference>
<feature type="compositionally biased region" description="Basic and acidic residues" evidence="1">
    <location>
        <begin position="99"/>
        <end position="108"/>
    </location>
</feature>